<dbReference type="EMBL" id="GL890956">
    <property type="protein sequence ID" value="EGJ30284.1"/>
    <property type="molecule type" value="Genomic_DNA"/>
</dbReference>
<dbReference type="InterPro" id="IPR052942">
    <property type="entry name" value="LPS_cholinephosphotransferase"/>
</dbReference>
<dbReference type="GO" id="GO:0009100">
    <property type="term" value="P:glycoprotein metabolic process"/>
    <property type="evidence" value="ECO:0007669"/>
    <property type="project" value="UniProtKB-ARBA"/>
</dbReference>
<name>F4XYZ3_9CYAN</name>
<dbReference type="PANTHER" id="PTHR43404:SF1">
    <property type="entry name" value="MNN4P"/>
    <property type="match status" value="1"/>
</dbReference>
<dbReference type="Proteomes" id="UP000003959">
    <property type="component" value="Unassembled WGS sequence"/>
</dbReference>
<keyword evidence="3" id="KW-1185">Reference proteome</keyword>
<dbReference type="HOGENOM" id="CLU_933227_0_0_3"/>
<dbReference type="SUPFAM" id="SSF49464">
    <property type="entry name" value="Carboxypeptidase regulatory domain-like"/>
    <property type="match status" value="1"/>
</dbReference>
<accession>F4XYZ3</accession>
<dbReference type="Pfam" id="PF04991">
    <property type="entry name" value="LicD"/>
    <property type="match status" value="1"/>
</dbReference>
<dbReference type="PANTHER" id="PTHR43404">
    <property type="entry name" value="LIPOPOLYSACCHARIDE CHOLINEPHOSPHOTRANSFERASE LICD"/>
    <property type="match status" value="1"/>
</dbReference>
<reference evidence="3" key="1">
    <citation type="journal article" date="2011" name="Proc. Natl. Acad. Sci. U.S.A.">
        <title>Genomic insights into the physiology and ecology of the marine filamentous cyanobacterium Lyngbya majuscula.</title>
        <authorList>
            <person name="Jones A.C."/>
            <person name="Monroe E.A."/>
            <person name="Podell S."/>
            <person name="Hess W.R."/>
            <person name="Klages S."/>
            <person name="Esquenazi E."/>
            <person name="Niessen S."/>
            <person name="Hoover H."/>
            <person name="Rothmann M."/>
            <person name="Lasken R.S."/>
            <person name="Yates J.R.III."/>
            <person name="Reinhardt R."/>
            <person name="Kube M."/>
            <person name="Burkart M.D."/>
            <person name="Allen E.E."/>
            <person name="Dorrestein P.C."/>
            <person name="Gerwick W.H."/>
            <person name="Gerwick L."/>
        </authorList>
    </citation>
    <scope>NUCLEOTIDE SEQUENCE [LARGE SCALE GENOMIC DNA]</scope>
    <source>
        <strain evidence="3">3L</strain>
    </source>
</reference>
<dbReference type="OrthoDB" id="9786100at2"/>
<dbReference type="InterPro" id="IPR007074">
    <property type="entry name" value="LicD/FKTN/FKRP_NTP_transf"/>
</dbReference>
<evidence type="ECO:0000259" key="1">
    <source>
        <dbReference type="Pfam" id="PF04991"/>
    </source>
</evidence>
<dbReference type="eggNOG" id="COG3475">
    <property type="taxonomic scope" value="Bacteria"/>
</dbReference>
<proteinExistence type="predicted"/>
<evidence type="ECO:0000313" key="3">
    <source>
        <dbReference type="Proteomes" id="UP000003959"/>
    </source>
</evidence>
<gene>
    <name evidence="2" type="ORF">LYNGBM3L_52500</name>
</gene>
<dbReference type="AlphaFoldDB" id="F4XYZ3"/>
<protein>
    <submittedName>
        <fullName evidence="2">LPS biosynthesis protein</fullName>
    </submittedName>
</protein>
<sequence length="298" mass="33815">MQQNLGADKTSLELSCKVFKPMDPVTAKTVLKEVKQILDQFGVTFFLQQGTCLGAIREHGFIPWDDDLDLGSVMGIHVVTREVIEPVVRAFREHGFYTEVQPYDSGIGITMMKSFIRIDWMCHKIIKDYIRHHPGVLIPARLVTQLKAIDFLGDTFLVPNPPEEYLQAKYGIEWMTPKRYGYEKDIVDLVPDRPTGMSSAVTSSPNEYRASRVRILDQKGDPVHNASVRVIGQGQARTDELGYAVFNLPQEDAWYALVINSDGHEEILYQERMAQGVTYVYRPNPSRSSGQFMVLSLE</sequence>
<dbReference type="InterPro" id="IPR008969">
    <property type="entry name" value="CarboxyPept-like_regulatory"/>
</dbReference>
<organism evidence="2 3">
    <name type="scientific">Moorena producens 3L</name>
    <dbReference type="NCBI Taxonomy" id="489825"/>
    <lineage>
        <taxon>Bacteria</taxon>
        <taxon>Bacillati</taxon>
        <taxon>Cyanobacteriota</taxon>
        <taxon>Cyanophyceae</taxon>
        <taxon>Coleofasciculales</taxon>
        <taxon>Coleofasciculaceae</taxon>
        <taxon>Moorena</taxon>
    </lineage>
</organism>
<feature type="domain" description="LicD/FKTN/FKRP nucleotidyltransferase" evidence="1">
    <location>
        <begin position="42"/>
        <end position="70"/>
    </location>
</feature>
<dbReference type="RefSeq" id="WP_008188162.1">
    <property type="nucleotide sequence ID" value="NZ_GL890956.1"/>
</dbReference>
<evidence type="ECO:0000313" key="2">
    <source>
        <dbReference type="EMBL" id="EGJ30284.1"/>
    </source>
</evidence>